<dbReference type="InterPro" id="IPR012880">
    <property type="entry name" value="Gryzun"/>
</dbReference>
<accession>A0A9W8IIL8</accession>
<dbReference type="EMBL" id="JANBUY010000073">
    <property type="protein sequence ID" value="KAJ2864927.1"/>
    <property type="molecule type" value="Genomic_DNA"/>
</dbReference>
<dbReference type="PROSITE" id="PS50897">
    <property type="entry name" value="CTLH"/>
    <property type="match status" value="1"/>
</dbReference>
<dbReference type="InterPro" id="IPR006595">
    <property type="entry name" value="CTLH_C"/>
</dbReference>
<dbReference type="InterPro" id="IPR013144">
    <property type="entry name" value="CRA_dom"/>
</dbReference>
<dbReference type="SUPFAM" id="SSF53448">
    <property type="entry name" value="Nucleotide-diphospho-sugar transferases"/>
    <property type="match status" value="1"/>
</dbReference>
<dbReference type="GO" id="GO:0000032">
    <property type="term" value="P:cell wall mannoprotein biosynthetic process"/>
    <property type="evidence" value="ECO:0007669"/>
    <property type="project" value="TreeGrafter"/>
</dbReference>
<feature type="compositionally biased region" description="Basic and acidic residues" evidence="3">
    <location>
        <begin position="284"/>
        <end position="293"/>
    </location>
</feature>
<feature type="region of interest" description="Disordered" evidence="3">
    <location>
        <begin position="1933"/>
        <end position="1953"/>
    </location>
</feature>
<protein>
    <recommendedName>
        <fullName evidence="4">CTLH domain-containing protein</fullName>
    </recommendedName>
</protein>
<evidence type="ECO:0000313" key="5">
    <source>
        <dbReference type="EMBL" id="KAJ2864927.1"/>
    </source>
</evidence>
<keyword evidence="6" id="KW-1185">Reference proteome</keyword>
<dbReference type="Pfam" id="PF11817">
    <property type="entry name" value="Foie-gras_1"/>
    <property type="match status" value="1"/>
</dbReference>
<dbReference type="GO" id="GO:0016020">
    <property type="term" value="C:membrane"/>
    <property type="evidence" value="ECO:0007669"/>
    <property type="project" value="InterPro"/>
</dbReference>
<dbReference type="Proteomes" id="UP001140074">
    <property type="component" value="Unassembled WGS sequence"/>
</dbReference>
<comment type="similarity">
    <text evidence="1">Belongs to the glycosyltransferase 15 family.</text>
</comment>
<dbReference type="Pfam" id="PF07919">
    <property type="entry name" value="Gryzun"/>
    <property type="match status" value="1"/>
</dbReference>
<sequence>MNYLIIEGYKDAAEKFSEESGLHSSVDLGSIDERMQIRVAVQNGDIKTAIERVNDLNPDLLDTDPRLYFHLQQQHLIELIRQGKAEEALEFAQDELAPHGEEHPELLRELEKTMALLAFDASTRSPLAELLDFAHRQKTANELNAALLAAHSQPREPKLPALLQLLAWTQEQLDEKASYPRINNIVNPVLEEQTPQSGAKEATAKAVFGGPAVSVLATSFTRHYYPVLGVLNGPSGDKSPLTPYGRQVARSIIRYFRGGPSETTGPSGWDSGGAGRVPRWQTESYERVDDIPRRKAVQQKPTTADDLSPRSKRGELTGEGLLTPRWIDKQQQRPATVMSLHSLPPHAEGDDVAGLVAIGEEMARNRVCLAAYGLTYAAVVIVSRAQADEPQVEARLGALLQRSGLEASQFFVCRPSNAQQQQQQAFQAFLGDLERRLYVRACAFYAAAFMRTQAKLVAIPQLPLPPRPSDTALGLVGAGSAAQAVFKEPGLVSRYSRFLPLRAWMVRYHFKLAVFAECGGDRDTAQRCMWLAYAHLLSFVGEIAAGAYLPTTDGPDHGLQPGWLWDFNGGDADGSRARNLRMFGPRWDEAILLLDAVHVRVVRGWLYQALDAAALRSSAETQLRPPPITPISRSGPRAAPTANSTTTSPLAASFSESLTSAGGNGSLDHLIFSVHAGECSAATEQLMDMERGRRRLQAKDPMYYLALGSETADVDLLQPVASDTCGWWPLGGQYAVVDFSGSSSGSRLRPTGFDGASRLGLVINSSLDAGAMASHLPQTNQYDAHLTLAARQCAQHVVSLAQVLTLAGFGGDSSYFWATVGRQYTSHAALYVVASANGVDFGRAFDDSLDVPQLSSVVDSVVATLRRPRTVNAGKVVSAPPVAGRPVRPRAPSTAFTGFAFDQALGGIYAVVGPKDKPSDSVPTAASTGGTLFPLWMWPRTASALFQAASFASLQRHRRLAAEDKAYYSSNKHQLVSEPSDVEARVFSANPGVENTYASVWLAAERKRQVNEPGAALASTTRLLAAALACLHPSAAIGDELGVDSLVRFISDSPPDSSVHQHLCLASELAEVYAESGQNQNALSIFQALAGRFRAEGWETLTRHALQWVSRCASSMDDKRAMLTAAIELLSSQQDAVSDIDVLLSDVTLVDVEVDMTQIYSPITCHAHWQHWRLPEDGQKMAFQVELDCQHLVRPLKLSELSVEFSDPRYSVRLSHDEEQVLPELVDGVGFYDVRGQGKCNLEMRPGSIVVFEGCVEIESFESVACALVLVGVSAVVAGSSAKLRLDWPTCAQASAQTAALSDGSEQGFSHMEALLAASAAVARAHDPLLCQTSWAKSHVAAASYSEHVVLRRAVTVCGPTSAVPSNRRWLVVDSTSRKWHSLPSPPLLPQSAQQDEPGFSAYSRCRVLGLPMVAEAGLVVSMPQVGALAPAYRGEAFSVEIVVRNMHTRLAALGVAVDVRLAGLETSVTDSMSELNVGSAEGNDASDEEVSTGAVSDAPWLSAAGEAGARELLGILPGTGDLMPGESRSLTVFVNFPATQLSSANRSTATDVAVVHCSVRYTTDSSSSVIEVLAQASIPVARPLYASAELLPSHVAAPEAPRTASGLDANSAGEFCFRRPVLVTLHNAGPWDVIVDSMVLHPPSAEALSQALGAAGAAPMSVKAVGSTAIAGTLAAGGSLKHVFWIDIVASDLVRLSADVCPGVLHVEWRRHSSQTYTARMWMPAMRLITRRLLVENMCSGVARVGEALALSYRVTNATRRTRTVDIAMHATEAFVFAGPRRLALTVLPGHAAMLRFNLLPVTAVAPPGSAFAPGFAVLQAKEPGNATGHGWVLLPRLEIKPVAALPVSSPSNASSQLAAPPPTRAAPSAVQLGSVPSDVHEPSTVLVRAQRTIAALAGVDDSVQRPMTPGLAEQSIDVLPPCLVYGTASGAESDFEDSDDEQVAGAHDSDDEEIDYCKSAIHARQKYFNGPDSLTSPYGRPSVEDTIDTYLFDWKRRADAKPMGPLREADAVGDKLSPSDDEKLTSQRIYIPLVRLEGWPMEFPENLTEYRQQVLESEWASDVDKHVAEIAPWVWHHRGDADILQSLALSNDPLVAAQAQRDMARRKILPNYDVQANASFVVLIRNREMNEFRATMRQLEDRFNGKYHYPYLFLNDEPFTDEFMQTIAASTTSNVTFALIPQDHWSVPEFVDESRALAARQQMAANNVIYGGSLSYRHMCRFNSGFFYKHPLLQSVDWYWRVEPGVDFYCDLDYDPFKYMEDNGKLYSFVIALKELELTIPSLWDHTLEYMLVNNITSDLMSYFVTETGGYNLCHFWSNFEIASLNWLRSPAYDSFFQALDRAGGFFMERWGDAPVHSIAAGMLLNYEQRRKLPTEMEII</sequence>
<feature type="region of interest" description="Disordered" evidence="3">
    <location>
        <begin position="618"/>
        <end position="649"/>
    </location>
</feature>
<name>A0A9W8IIL8_9FUNG</name>
<dbReference type="PANTHER" id="PTHR31121">
    <property type="entry name" value="ALPHA-1,2 MANNOSYLTRANSFERASE KTR1"/>
    <property type="match status" value="1"/>
</dbReference>
<dbReference type="GO" id="GO:0006487">
    <property type="term" value="P:protein N-linked glycosylation"/>
    <property type="evidence" value="ECO:0007669"/>
    <property type="project" value="TreeGrafter"/>
</dbReference>
<dbReference type="GO" id="GO:0000026">
    <property type="term" value="F:alpha-1,2-mannosyltransferase activity"/>
    <property type="evidence" value="ECO:0007669"/>
    <property type="project" value="TreeGrafter"/>
</dbReference>
<dbReference type="PROSITE" id="PS50896">
    <property type="entry name" value="LISH"/>
    <property type="match status" value="1"/>
</dbReference>
<dbReference type="InterPro" id="IPR024964">
    <property type="entry name" value="CTLH/CRA"/>
</dbReference>
<dbReference type="Pfam" id="PF10607">
    <property type="entry name" value="CTLH"/>
    <property type="match status" value="1"/>
</dbReference>
<feature type="compositionally biased region" description="Acidic residues" evidence="3">
    <location>
        <begin position="1935"/>
        <end position="1944"/>
    </location>
</feature>
<reference evidence="5" key="1">
    <citation type="submission" date="2022-07" db="EMBL/GenBank/DDBJ databases">
        <title>Phylogenomic reconstructions and comparative analyses of Kickxellomycotina fungi.</title>
        <authorList>
            <person name="Reynolds N.K."/>
            <person name="Stajich J.E."/>
            <person name="Barry K."/>
            <person name="Grigoriev I.V."/>
            <person name="Crous P."/>
            <person name="Smith M.E."/>
        </authorList>
    </citation>
    <scope>NUCLEOTIDE SEQUENCE</scope>
    <source>
        <strain evidence="5">RSA 476</strain>
    </source>
</reference>
<dbReference type="FunFam" id="3.90.550.10:FF:000051">
    <property type="entry name" value="Alpha-1,2-mannosyltransferase (Ktr4)"/>
    <property type="match status" value="1"/>
</dbReference>
<dbReference type="GO" id="GO:0005794">
    <property type="term" value="C:Golgi apparatus"/>
    <property type="evidence" value="ECO:0007669"/>
    <property type="project" value="TreeGrafter"/>
</dbReference>
<dbReference type="InterPro" id="IPR002685">
    <property type="entry name" value="Glyco_trans_15"/>
</dbReference>
<feature type="region of interest" description="Disordered" evidence="3">
    <location>
        <begin position="1852"/>
        <end position="1876"/>
    </location>
</feature>
<feature type="compositionally biased region" description="Low complexity" evidence="3">
    <location>
        <begin position="636"/>
        <end position="649"/>
    </location>
</feature>
<dbReference type="PANTHER" id="PTHR31121:SF6">
    <property type="entry name" value="ALPHA-1,2 MANNOSYLTRANSFERASE KTR1"/>
    <property type="match status" value="1"/>
</dbReference>
<dbReference type="Pfam" id="PF01793">
    <property type="entry name" value="Glyco_transf_15"/>
    <property type="match status" value="1"/>
</dbReference>
<comment type="caution">
    <text evidence="5">The sequence shown here is derived from an EMBL/GenBank/DDBJ whole genome shotgun (WGS) entry which is preliminary data.</text>
</comment>
<dbReference type="SMART" id="SM00757">
    <property type="entry name" value="CRA"/>
    <property type="match status" value="1"/>
</dbReference>
<dbReference type="InterPro" id="IPR021773">
    <property type="entry name" value="TPC11"/>
</dbReference>
<evidence type="ECO:0000256" key="2">
    <source>
        <dbReference type="ARBA" id="ARBA00022679"/>
    </source>
</evidence>
<evidence type="ECO:0000259" key="4">
    <source>
        <dbReference type="PROSITE" id="PS50897"/>
    </source>
</evidence>
<evidence type="ECO:0000313" key="6">
    <source>
        <dbReference type="Proteomes" id="UP001140074"/>
    </source>
</evidence>
<feature type="domain" description="CTLH" evidence="4">
    <location>
        <begin position="30"/>
        <end position="87"/>
    </location>
</feature>
<evidence type="ECO:0000256" key="3">
    <source>
        <dbReference type="SAM" id="MobiDB-lite"/>
    </source>
</evidence>
<gene>
    <name evidence="5" type="ORF">GGH94_002574</name>
</gene>
<keyword evidence="2" id="KW-0808">Transferase</keyword>
<organism evidence="5 6">
    <name type="scientific">Coemansia aciculifera</name>
    <dbReference type="NCBI Taxonomy" id="417176"/>
    <lineage>
        <taxon>Eukaryota</taxon>
        <taxon>Fungi</taxon>
        <taxon>Fungi incertae sedis</taxon>
        <taxon>Zoopagomycota</taxon>
        <taxon>Kickxellomycotina</taxon>
        <taxon>Kickxellomycetes</taxon>
        <taxon>Kickxellales</taxon>
        <taxon>Kickxellaceae</taxon>
        <taxon>Coemansia</taxon>
    </lineage>
</organism>
<dbReference type="InterPro" id="IPR006594">
    <property type="entry name" value="LisH"/>
</dbReference>
<feature type="region of interest" description="Disordered" evidence="3">
    <location>
        <begin position="257"/>
        <end position="315"/>
    </location>
</feature>
<dbReference type="InterPro" id="IPR029044">
    <property type="entry name" value="Nucleotide-diphossugar_trans"/>
</dbReference>
<evidence type="ECO:0000256" key="1">
    <source>
        <dbReference type="ARBA" id="ARBA00007677"/>
    </source>
</evidence>
<dbReference type="SMART" id="SM00668">
    <property type="entry name" value="CTLH"/>
    <property type="match status" value="1"/>
</dbReference>
<proteinExistence type="inferred from homology"/>
<dbReference type="Gene3D" id="3.90.550.10">
    <property type="entry name" value="Spore Coat Polysaccharide Biosynthesis Protein SpsA, Chain A"/>
    <property type="match status" value="1"/>
</dbReference>